<name>A0A1V6Z9Q9_PENNA</name>
<proteinExistence type="predicted"/>
<reference evidence="4" key="1">
    <citation type="journal article" date="2017" name="Nat. Microbiol.">
        <title>Global analysis of biosynthetic gene clusters reveals vast potential of secondary metabolite production in Penicillium species.</title>
        <authorList>
            <person name="Nielsen J.C."/>
            <person name="Grijseels S."/>
            <person name="Prigent S."/>
            <person name="Ji B."/>
            <person name="Dainat J."/>
            <person name="Nielsen K.F."/>
            <person name="Frisvad J.C."/>
            <person name="Workman M."/>
            <person name="Nielsen J."/>
        </authorList>
    </citation>
    <scope>NUCLEOTIDE SEQUENCE [LARGE SCALE GENOMIC DNA]</scope>
    <source>
        <strain evidence="4">IBT 13039</strain>
    </source>
</reference>
<keyword evidence="2" id="KW-0732">Signal</keyword>
<feature type="chain" id="PRO_5010728774" evidence="2">
    <location>
        <begin position="18"/>
        <end position="256"/>
    </location>
</feature>
<dbReference type="OMA" id="AITMCIK"/>
<evidence type="ECO:0000256" key="2">
    <source>
        <dbReference type="SAM" id="SignalP"/>
    </source>
</evidence>
<dbReference type="EMBL" id="MOOB01000001">
    <property type="protein sequence ID" value="OQE96416.1"/>
    <property type="molecule type" value="Genomic_DNA"/>
</dbReference>
<evidence type="ECO:0000256" key="1">
    <source>
        <dbReference type="SAM" id="MobiDB-lite"/>
    </source>
</evidence>
<dbReference type="Proteomes" id="UP000191691">
    <property type="component" value="Unassembled WGS sequence"/>
</dbReference>
<feature type="signal peptide" evidence="2">
    <location>
        <begin position="1"/>
        <end position="17"/>
    </location>
</feature>
<accession>A0A1V6Z9Q9</accession>
<protein>
    <submittedName>
        <fullName evidence="3">Uncharacterized protein</fullName>
    </submittedName>
</protein>
<dbReference type="STRING" id="60175.A0A1V6Z9Q9"/>
<organism evidence="3 4">
    <name type="scientific">Penicillium nalgiovense</name>
    <dbReference type="NCBI Taxonomy" id="60175"/>
    <lineage>
        <taxon>Eukaryota</taxon>
        <taxon>Fungi</taxon>
        <taxon>Dikarya</taxon>
        <taxon>Ascomycota</taxon>
        <taxon>Pezizomycotina</taxon>
        <taxon>Eurotiomycetes</taxon>
        <taxon>Eurotiomycetidae</taxon>
        <taxon>Eurotiales</taxon>
        <taxon>Aspergillaceae</taxon>
        <taxon>Penicillium</taxon>
    </lineage>
</organism>
<evidence type="ECO:0000313" key="3">
    <source>
        <dbReference type="EMBL" id="OQE96416.1"/>
    </source>
</evidence>
<sequence length="256" mass="27219">MRFVNLVGLVLATAANAAPVIEQSLNSTKWTPDHVLQPGEVILYGSGRMEVVHESVYHELLSSQRLSHGASQVNDASPDIPSAGHNSSGIHSRDSCDLTTAVITDETQNFVDWDVQMSPVVIGTGGGIDVSVSSGYSVSNRISVSAGLDLNLVKDKLDASGGIDYSHTWTTEARVTVKATIADGYSGVMITKPIKTRKLGRVMRGCLGSQTQEGTFSADSYREGSYEGVKWVSGAITTCSKKEFPLSRCSGSGDFV</sequence>
<evidence type="ECO:0000313" key="4">
    <source>
        <dbReference type="Proteomes" id="UP000191691"/>
    </source>
</evidence>
<keyword evidence="4" id="KW-1185">Reference proteome</keyword>
<gene>
    <name evidence="3" type="ORF">PENNAL_c0001G02318</name>
</gene>
<feature type="region of interest" description="Disordered" evidence="1">
    <location>
        <begin position="71"/>
        <end position="92"/>
    </location>
</feature>
<comment type="caution">
    <text evidence="3">The sequence shown here is derived from an EMBL/GenBank/DDBJ whole genome shotgun (WGS) entry which is preliminary data.</text>
</comment>
<dbReference type="AlphaFoldDB" id="A0A1V6Z9Q9"/>